<feature type="compositionally biased region" description="Basic and acidic residues" evidence="1">
    <location>
        <begin position="485"/>
        <end position="495"/>
    </location>
</feature>
<organism evidence="2 3">
    <name type="scientific">Dryococelus australis</name>
    <dbReference type="NCBI Taxonomy" id="614101"/>
    <lineage>
        <taxon>Eukaryota</taxon>
        <taxon>Metazoa</taxon>
        <taxon>Ecdysozoa</taxon>
        <taxon>Arthropoda</taxon>
        <taxon>Hexapoda</taxon>
        <taxon>Insecta</taxon>
        <taxon>Pterygota</taxon>
        <taxon>Neoptera</taxon>
        <taxon>Polyneoptera</taxon>
        <taxon>Phasmatodea</taxon>
        <taxon>Verophasmatodea</taxon>
        <taxon>Anareolatae</taxon>
        <taxon>Phasmatidae</taxon>
        <taxon>Eurycanthinae</taxon>
        <taxon>Dryococelus</taxon>
    </lineage>
</organism>
<feature type="region of interest" description="Disordered" evidence="1">
    <location>
        <begin position="479"/>
        <end position="513"/>
    </location>
</feature>
<comment type="caution">
    <text evidence="2">The sequence shown here is derived from an EMBL/GenBank/DDBJ whole genome shotgun (WGS) entry which is preliminary data.</text>
</comment>
<accession>A0ABQ9HGA6</accession>
<feature type="compositionally biased region" description="Polar residues" evidence="1">
    <location>
        <begin position="109"/>
        <end position="122"/>
    </location>
</feature>
<feature type="compositionally biased region" description="Basic and acidic residues" evidence="1">
    <location>
        <begin position="527"/>
        <end position="540"/>
    </location>
</feature>
<evidence type="ECO:0000256" key="1">
    <source>
        <dbReference type="SAM" id="MobiDB-lite"/>
    </source>
</evidence>
<reference evidence="2 3" key="1">
    <citation type="submission" date="2023-02" db="EMBL/GenBank/DDBJ databases">
        <title>LHISI_Scaffold_Assembly.</title>
        <authorList>
            <person name="Stuart O.P."/>
            <person name="Cleave R."/>
            <person name="Magrath M.J.L."/>
            <person name="Mikheyev A.S."/>
        </authorList>
    </citation>
    <scope>NUCLEOTIDE SEQUENCE [LARGE SCALE GENOMIC DNA]</scope>
    <source>
        <strain evidence="2">Daus_M_001</strain>
        <tissue evidence="2">Leg muscle</tissue>
    </source>
</reference>
<protein>
    <submittedName>
        <fullName evidence="2">Uncharacterized protein</fullName>
    </submittedName>
</protein>
<sequence length="563" mass="63926">MQYSLFRFGSSASLLSITVVPVGCEGTSFSELLLYCGEKSMRWRRTLLITLLIKPTSCSSITFSCAIHEDHVCVFRKHVLNHGNRKHKGARPGVDRRHSRRRGVVSGGQQLSDGRSGNQPPSTWACARPRHQIDEAFWGRRRRGMVHRRRGEGVRLRAILPCPRWLLVCEEKFPLTSWTICGAAVAERLDFSPLTKANWVQYGAGTLPDFRKWESYRTMPLVRELSQESPVSPTLTFRRCSTLTSLHPHWLPNLSTQLVDDLMLCESILSSNRRRDWGRIEKESAIAFVRYQIPAFAWTDFGKKHGKPKSGWLAWELNPGRPECEPATLFTTSYLQSQTSLPLVTGRILWLGTPLQLNSLHSTTGLEACRIFIGCHDPLEGSTHPRVTLRERDPRPCHVVCAATSRLIFHFTNKEKKSTSHILSVRREIFPVGGKYFWEVLRIPGEIENTVGGYKSCKLQSITLTAVTLLEQSISDTNKVLASGSERKEPGEEGGYRGTYKRRSREGSERKERRSWELIVPAIPYSRAKERQDQDRRENRSTAANDVVGDSADDWEGGHYSRA</sequence>
<gene>
    <name evidence="2" type="ORF">PR048_015194</name>
</gene>
<proteinExistence type="predicted"/>
<dbReference type="Proteomes" id="UP001159363">
    <property type="component" value="Chromosome 4"/>
</dbReference>
<name>A0ABQ9HGA6_9NEOP</name>
<keyword evidence="3" id="KW-1185">Reference proteome</keyword>
<feature type="region of interest" description="Disordered" evidence="1">
    <location>
        <begin position="527"/>
        <end position="563"/>
    </location>
</feature>
<evidence type="ECO:0000313" key="3">
    <source>
        <dbReference type="Proteomes" id="UP001159363"/>
    </source>
</evidence>
<evidence type="ECO:0000313" key="2">
    <source>
        <dbReference type="EMBL" id="KAJ8883351.1"/>
    </source>
</evidence>
<dbReference type="EMBL" id="JARBHB010000005">
    <property type="protein sequence ID" value="KAJ8883351.1"/>
    <property type="molecule type" value="Genomic_DNA"/>
</dbReference>
<feature type="region of interest" description="Disordered" evidence="1">
    <location>
        <begin position="84"/>
        <end position="123"/>
    </location>
</feature>